<organism evidence="6 7">
    <name type="scientific">Caenorhabditis angaria</name>
    <dbReference type="NCBI Taxonomy" id="860376"/>
    <lineage>
        <taxon>Eukaryota</taxon>
        <taxon>Metazoa</taxon>
        <taxon>Ecdysozoa</taxon>
        <taxon>Nematoda</taxon>
        <taxon>Chromadorea</taxon>
        <taxon>Rhabditida</taxon>
        <taxon>Rhabditina</taxon>
        <taxon>Rhabditomorpha</taxon>
        <taxon>Rhabditoidea</taxon>
        <taxon>Rhabditidae</taxon>
        <taxon>Peloderinae</taxon>
        <taxon>Caenorhabditis</taxon>
    </lineage>
</organism>
<evidence type="ECO:0000256" key="3">
    <source>
        <dbReference type="ARBA" id="ARBA00022806"/>
    </source>
</evidence>
<dbReference type="InterPro" id="IPR027417">
    <property type="entry name" value="P-loop_NTPase"/>
</dbReference>
<evidence type="ECO:0000313" key="6">
    <source>
        <dbReference type="EMBL" id="CAI5451414.1"/>
    </source>
</evidence>
<dbReference type="AlphaFoldDB" id="A0A9P1IUR1"/>
<comment type="caution">
    <text evidence="6">The sequence shown here is derived from an EMBL/GenBank/DDBJ whole genome shotgun (WGS) entry which is preliminary data.</text>
</comment>
<dbReference type="InterPro" id="IPR050534">
    <property type="entry name" value="Coronavir_polyprotein_1ab"/>
</dbReference>
<evidence type="ECO:0000256" key="1">
    <source>
        <dbReference type="ARBA" id="ARBA00022741"/>
    </source>
</evidence>
<dbReference type="Gene3D" id="3.40.50.300">
    <property type="entry name" value="P-loop containing nucleotide triphosphate hydrolases"/>
    <property type="match status" value="2"/>
</dbReference>
<sequence length="909" mass="104004">MILDKHSICFFEIDEGHFELQLKQLYDGKMEEVKEEIESARIRDNSVHPWQQYYELVISKRGNVIILTPLFNEVVANDRLDLRLVHLNKHAIDLLNPGRIKIEDYYIGDILCVFKLQQKQMRRGSTIFKFTEKNNIAKLFVISAWLRSLSPYRTSKGNFLCVSSSFSTVIEMNKDILPGAYINQLLSAEVVSPILTPGQFLLNFNKDNRITVAKMSPRLITTNTYAPFVISAKEACSEVKEIFENYQNAFAKYNREKAYGILEVTIGFGSNGLLAIKNQNIDSHRYKTKLQEYTAEIPYAYFSFTIYDLNDPPTAKKWNRAVMVKISTETDFFYADVLSAQKNRENLLVQARCALESFDWDMFKRLENRTVEVKQCKEYKSCPINYEIDENSNADKLIQALYGGNPIPFIDFAIESNISIGTFKLLETQTKYAKMVADEKLSALIGSSSFGCGKTAAIASAAIHSLHVNPKSLQMVTAVTNSAVVALIEKIIQLKPNIKIVRIISTHNTTVLPSTQLTDFDYPTVLAELLKECVMNPRCDIAENLLNQMLAYLKKHNILYTNSFRTVRMRNMFQNANGYNDEDILNFFMDHEKPTIIVGTVASILYFFSKSWKSWVNRVNTIQIDEASGLPRETLLKITTLFPNSKYSLVRDYRPPHIYYESDASKLIIDTAIGETLRDCLSKNRFPSVHFNEVFRRRRKIVQKLGKIFYDSTLESFHIRDGTETELQNSPSPNLQTSNKSPIIFISTDRSKHSKRGTLLTNTGETKTAVRLAKHLLKYIDKEDIAILCFHRAQINELRCAKSGVYVGSVDSVQGREWPVCIICTTRTLNYDTSSFMVDARRINFVLSRSKILTFILGHSKTKSGAHFWKDIITTSLENKTLVESDDFENILDPENSSTDSDDEYQFMN</sequence>
<reference evidence="6" key="1">
    <citation type="submission" date="2022-11" db="EMBL/GenBank/DDBJ databases">
        <authorList>
            <person name="Kikuchi T."/>
        </authorList>
    </citation>
    <scope>NUCLEOTIDE SEQUENCE</scope>
    <source>
        <strain evidence="6">PS1010</strain>
    </source>
</reference>
<feature type="domain" description="DNA2/NAM7 helicase-like C-terminal" evidence="5">
    <location>
        <begin position="681"/>
        <end position="860"/>
    </location>
</feature>
<evidence type="ECO:0000256" key="4">
    <source>
        <dbReference type="ARBA" id="ARBA00022840"/>
    </source>
</evidence>
<keyword evidence="3" id="KW-0347">Helicase</keyword>
<dbReference type="SUPFAM" id="SSF52540">
    <property type="entry name" value="P-loop containing nucleoside triphosphate hydrolases"/>
    <property type="match status" value="1"/>
</dbReference>
<dbReference type="CDD" id="cd18808">
    <property type="entry name" value="SF1_C_Upf1"/>
    <property type="match status" value="1"/>
</dbReference>
<proteinExistence type="predicted"/>
<dbReference type="PANTHER" id="PTHR43788:SF16">
    <property type="entry name" value="HELICASE WITH ZINC FINGER 2"/>
    <property type="match status" value="1"/>
</dbReference>
<keyword evidence="4" id="KW-0067">ATP-binding</keyword>
<dbReference type="GO" id="GO:0043139">
    <property type="term" value="F:5'-3' DNA helicase activity"/>
    <property type="evidence" value="ECO:0007669"/>
    <property type="project" value="TreeGrafter"/>
</dbReference>
<dbReference type="OrthoDB" id="5813042at2759"/>
<evidence type="ECO:0000259" key="5">
    <source>
        <dbReference type="Pfam" id="PF13087"/>
    </source>
</evidence>
<keyword evidence="1" id="KW-0547">Nucleotide-binding</keyword>
<accession>A0A9P1IUR1</accession>
<dbReference type="InterPro" id="IPR041679">
    <property type="entry name" value="DNA2/NAM7-like_C"/>
</dbReference>
<dbReference type="InterPro" id="IPR047187">
    <property type="entry name" value="SF1_C_Upf1"/>
</dbReference>
<evidence type="ECO:0000256" key="2">
    <source>
        <dbReference type="ARBA" id="ARBA00022801"/>
    </source>
</evidence>
<keyword evidence="7" id="KW-1185">Reference proteome</keyword>
<dbReference type="GO" id="GO:0016787">
    <property type="term" value="F:hydrolase activity"/>
    <property type="evidence" value="ECO:0007669"/>
    <property type="project" value="UniProtKB-KW"/>
</dbReference>
<gene>
    <name evidence="6" type="ORF">CAMP_LOCUS14051</name>
</gene>
<protein>
    <recommendedName>
        <fullName evidence="5">DNA2/NAM7 helicase-like C-terminal domain-containing protein</fullName>
    </recommendedName>
</protein>
<dbReference type="Proteomes" id="UP001152747">
    <property type="component" value="Unassembled WGS sequence"/>
</dbReference>
<dbReference type="PANTHER" id="PTHR43788">
    <property type="entry name" value="DNA2/NAM7 HELICASE FAMILY MEMBER"/>
    <property type="match status" value="1"/>
</dbReference>
<evidence type="ECO:0000313" key="7">
    <source>
        <dbReference type="Proteomes" id="UP001152747"/>
    </source>
</evidence>
<dbReference type="GO" id="GO:0005524">
    <property type="term" value="F:ATP binding"/>
    <property type="evidence" value="ECO:0007669"/>
    <property type="project" value="UniProtKB-KW"/>
</dbReference>
<dbReference type="Pfam" id="PF13087">
    <property type="entry name" value="AAA_12"/>
    <property type="match status" value="1"/>
</dbReference>
<dbReference type="EMBL" id="CANHGI010000005">
    <property type="protein sequence ID" value="CAI5451414.1"/>
    <property type="molecule type" value="Genomic_DNA"/>
</dbReference>
<keyword evidence="2" id="KW-0378">Hydrolase</keyword>
<name>A0A9P1IUR1_9PELO</name>